<evidence type="ECO:0000313" key="1">
    <source>
        <dbReference type="EMBL" id="CCC53114.1"/>
    </source>
</evidence>
<sequence length="322" mass="35998">MFFCTTATWRRMHCALYGTCLSHTVKPCCRLAFARRFFWNPFSTSDADGKRLHMEKSESAVEQHEGIVLKAQRDAMLHNERLLDACLELLSLCRPVEDARGKPAPSGGSLDMETVNIVTAVVGVTLHDTHKTPAEQFDLIYAALCMPSVANNIELKRCLMVVLEALLPEALFRVFEGTNLSVVGPDGKRQREVLSLFVHTLLGTVEVPDGVEREELVLTYLDDVRNAFPALRGSQAFTELERNATRIAMRAKLYVLLSQLCAEFDREGTGKVNLCELQETAERVLGKEQAVLLLDGARPDAEGKIRYTQLTALLTRPPPRRQ</sequence>
<protein>
    <recommendedName>
        <fullName evidence="2">EF-hand domain-containing protein</fullName>
    </recommendedName>
</protein>
<dbReference type="AlphaFoldDB" id="G0UBC6"/>
<accession>G0UBC6</accession>
<proteinExistence type="predicted"/>
<gene>
    <name evidence="1" type="ORF">TVY486_1105980</name>
</gene>
<dbReference type="VEuPathDB" id="TriTrypDB:TvY486_1105980"/>
<evidence type="ECO:0008006" key="2">
    <source>
        <dbReference type="Google" id="ProtNLM"/>
    </source>
</evidence>
<reference evidence="1" key="1">
    <citation type="journal article" date="2012" name="Proc. Natl. Acad. Sci. U.S.A.">
        <title>Antigenic diversity is generated by distinct evolutionary mechanisms in African trypanosome species.</title>
        <authorList>
            <person name="Jackson A.P."/>
            <person name="Berry A."/>
            <person name="Aslett M."/>
            <person name="Allison H.C."/>
            <person name="Burton P."/>
            <person name="Vavrova-Anderson J."/>
            <person name="Brown R."/>
            <person name="Browne H."/>
            <person name="Corton N."/>
            <person name="Hauser H."/>
            <person name="Gamble J."/>
            <person name="Gilderthorp R."/>
            <person name="Marcello L."/>
            <person name="McQuillan J."/>
            <person name="Otto T.D."/>
            <person name="Quail M.A."/>
            <person name="Sanders M.J."/>
            <person name="van Tonder A."/>
            <person name="Ginger M.L."/>
            <person name="Field M.C."/>
            <person name="Barry J.D."/>
            <person name="Hertz-Fowler C."/>
            <person name="Berriman M."/>
        </authorList>
    </citation>
    <scope>NUCLEOTIDE SEQUENCE</scope>
    <source>
        <strain evidence="1">Y486</strain>
    </source>
</reference>
<name>G0UBC6_TRYVY</name>
<organism evidence="1">
    <name type="scientific">Trypanosoma vivax (strain Y486)</name>
    <dbReference type="NCBI Taxonomy" id="1055687"/>
    <lineage>
        <taxon>Eukaryota</taxon>
        <taxon>Discoba</taxon>
        <taxon>Euglenozoa</taxon>
        <taxon>Kinetoplastea</taxon>
        <taxon>Metakinetoplastina</taxon>
        <taxon>Trypanosomatida</taxon>
        <taxon>Trypanosomatidae</taxon>
        <taxon>Trypanosoma</taxon>
        <taxon>Duttonella</taxon>
    </lineage>
</organism>
<dbReference type="EMBL" id="HE573027">
    <property type="protein sequence ID" value="CCC53114.1"/>
    <property type="molecule type" value="Genomic_DNA"/>
</dbReference>